<dbReference type="AlphaFoldDB" id="A0A5M3YM71"/>
<accession>A0A5M3YM71</accession>
<dbReference type="Proteomes" id="UP000452235">
    <property type="component" value="Unassembled WGS sequence"/>
</dbReference>
<feature type="compositionally biased region" description="Low complexity" evidence="1">
    <location>
        <begin position="186"/>
        <end position="203"/>
    </location>
</feature>
<feature type="compositionally biased region" description="Basic residues" evidence="1">
    <location>
        <begin position="115"/>
        <end position="126"/>
    </location>
</feature>
<comment type="caution">
    <text evidence="2">The sequence shown here is derived from an EMBL/GenBank/DDBJ whole genome shotgun (WGS) entry which is preliminary data.</text>
</comment>
<organism evidence="2 3">
    <name type="scientific">Aspergillus terreus</name>
    <dbReference type="NCBI Taxonomy" id="33178"/>
    <lineage>
        <taxon>Eukaryota</taxon>
        <taxon>Fungi</taxon>
        <taxon>Dikarya</taxon>
        <taxon>Ascomycota</taxon>
        <taxon>Pezizomycotina</taxon>
        <taxon>Eurotiomycetes</taxon>
        <taxon>Eurotiomycetidae</taxon>
        <taxon>Eurotiales</taxon>
        <taxon>Aspergillaceae</taxon>
        <taxon>Aspergillus</taxon>
        <taxon>Aspergillus subgen. Circumdati</taxon>
    </lineage>
</organism>
<keyword evidence="3" id="KW-1185">Reference proteome</keyword>
<feature type="region of interest" description="Disordered" evidence="1">
    <location>
        <begin position="88"/>
        <end position="219"/>
    </location>
</feature>
<proteinExistence type="predicted"/>
<protein>
    <submittedName>
        <fullName evidence="2">Uncharacterized protein</fullName>
    </submittedName>
</protein>
<gene>
    <name evidence="2" type="ORF">ATEIFO6365_0001079100</name>
</gene>
<reference evidence="2 3" key="1">
    <citation type="submission" date="2020-01" db="EMBL/GenBank/DDBJ databases">
        <title>Aspergillus terreus IFO 6365 whole genome shotgun sequence.</title>
        <authorList>
            <person name="Kanamasa S."/>
            <person name="Takahashi H."/>
        </authorList>
    </citation>
    <scope>NUCLEOTIDE SEQUENCE [LARGE SCALE GENOMIC DNA]</scope>
    <source>
        <strain evidence="2 3">IFO 6365</strain>
    </source>
</reference>
<feature type="compositionally biased region" description="Polar residues" evidence="1">
    <location>
        <begin position="35"/>
        <end position="49"/>
    </location>
</feature>
<dbReference type="VEuPathDB" id="FungiDB:ATEG_01579"/>
<evidence type="ECO:0000313" key="2">
    <source>
        <dbReference type="EMBL" id="GFF12568.1"/>
    </source>
</evidence>
<dbReference type="OrthoDB" id="4186058at2759"/>
<feature type="region of interest" description="Disordered" evidence="1">
    <location>
        <begin position="1"/>
        <end position="57"/>
    </location>
</feature>
<dbReference type="EMBL" id="BLJY01000001">
    <property type="protein sequence ID" value="GFF12568.1"/>
    <property type="molecule type" value="Genomic_DNA"/>
</dbReference>
<feature type="compositionally biased region" description="Basic and acidic residues" evidence="1">
    <location>
        <begin position="102"/>
        <end position="114"/>
    </location>
</feature>
<name>A0A5M3YM71_ASPTE</name>
<evidence type="ECO:0000313" key="3">
    <source>
        <dbReference type="Proteomes" id="UP000452235"/>
    </source>
</evidence>
<sequence>MNGIPQYAKENTDESHTFSNPPGQFDPSAADLNRRSSPIASSPPTQESCQEPDHESHEIVVKPYAVEEPEDEPTAPTTHFTAFLEIEDKGETSEGDLVDSMEGLHCDSDNDPRIKLKFKRGKKRKPPTGAMGTSYAQPQEHRMIPDGQYGGSTLSPKRLRRRSKRSHENLRGTPADSTRYSNSKGPESSESVSPSSTTTESSSMQTPDGSTEADAMDID</sequence>
<feature type="compositionally biased region" description="Polar residues" evidence="1">
    <location>
        <begin position="175"/>
        <end position="185"/>
    </location>
</feature>
<evidence type="ECO:0000256" key="1">
    <source>
        <dbReference type="SAM" id="MobiDB-lite"/>
    </source>
</evidence>